<protein>
    <submittedName>
        <fullName evidence="1">Uncharacterized protein</fullName>
    </submittedName>
</protein>
<comment type="caution">
    <text evidence="1">The sequence shown here is derived from an EMBL/GenBank/DDBJ whole genome shotgun (WGS) entry which is preliminary data.</text>
</comment>
<reference evidence="1 2" key="2">
    <citation type="submission" date="2009-03" db="EMBL/GenBank/DDBJ databases">
        <title>Draft genome sequence of Coprococcus comes (ATCC 27758).</title>
        <authorList>
            <person name="Sudarsanam P."/>
            <person name="Ley R."/>
            <person name="Guruge J."/>
            <person name="Turnbaugh P.J."/>
            <person name="Mahowald M."/>
            <person name="Liep D."/>
            <person name="Gordon J."/>
        </authorList>
    </citation>
    <scope>NUCLEOTIDE SEQUENCE [LARGE SCALE GENOMIC DNA]</scope>
    <source>
        <strain evidence="1 2">ATCC 27758</strain>
    </source>
</reference>
<gene>
    <name evidence="1" type="ORF">COPCOM_02953</name>
</gene>
<dbReference type="AlphaFoldDB" id="C0BCR2"/>
<evidence type="ECO:0000313" key="2">
    <source>
        <dbReference type="Proteomes" id="UP000003793"/>
    </source>
</evidence>
<evidence type="ECO:0000313" key="1">
    <source>
        <dbReference type="EMBL" id="EEG88863.1"/>
    </source>
</evidence>
<dbReference type="Proteomes" id="UP000003793">
    <property type="component" value="Unassembled WGS sequence"/>
</dbReference>
<accession>C0BCR2</accession>
<proteinExistence type="predicted"/>
<dbReference type="EMBL" id="ABVR01000042">
    <property type="protein sequence ID" value="EEG88863.1"/>
    <property type="molecule type" value="Genomic_DNA"/>
</dbReference>
<dbReference type="HOGENOM" id="CLU_2878156_0_0_9"/>
<organism evidence="1 2">
    <name type="scientific">Coprococcus comes ATCC 27758</name>
    <dbReference type="NCBI Taxonomy" id="470146"/>
    <lineage>
        <taxon>Bacteria</taxon>
        <taxon>Bacillati</taxon>
        <taxon>Bacillota</taxon>
        <taxon>Clostridia</taxon>
        <taxon>Lachnospirales</taxon>
        <taxon>Lachnospiraceae</taxon>
        <taxon>Coprococcus</taxon>
    </lineage>
</organism>
<name>C0BCR2_9FIRM</name>
<reference evidence="1 2" key="1">
    <citation type="submission" date="2009-02" db="EMBL/GenBank/DDBJ databases">
        <authorList>
            <person name="Fulton L."/>
            <person name="Clifton S."/>
            <person name="Fulton B."/>
            <person name="Xu J."/>
            <person name="Minx P."/>
            <person name="Pepin K.H."/>
            <person name="Johnson M."/>
            <person name="Bhonagiri V."/>
            <person name="Nash W.E."/>
            <person name="Mardis E.R."/>
            <person name="Wilson R.K."/>
        </authorList>
    </citation>
    <scope>NUCLEOTIDE SEQUENCE [LARGE SCALE GENOMIC DNA]</scope>
    <source>
        <strain evidence="1 2">ATCC 27758</strain>
    </source>
</reference>
<sequence length="63" mass="7182">MVYSKQQEPPLSLIEFSKKLAFRKSLSVRQNFGLFQLTGAARPLSFFMVAQGLLFLFPGERIT</sequence>